<dbReference type="InterPro" id="IPR004358">
    <property type="entry name" value="Sig_transdc_His_kin-like_C"/>
</dbReference>
<keyword evidence="6" id="KW-0812">Transmembrane</keyword>
<comment type="caution">
    <text evidence="8">The sequence shown here is derived from an EMBL/GenBank/DDBJ whole genome shotgun (WGS) entry which is preliminary data.</text>
</comment>
<dbReference type="Proteomes" id="UP000322454">
    <property type="component" value="Unassembled WGS sequence"/>
</dbReference>
<dbReference type="InterPro" id="IPR005467">
    <property type="entry name" value="His_kinase_dom"/>
</dbReference>
<comment type="catalytic activity">
    <reaction evidence="1">
        <text>ATP + protein L-histidine = ADP + protein N-phospho-L-histidine.</text>
        <dbReference type="EC" id="2.7.13.3"/>
    </reaction>
</comment>
<keyword evidence="6" id="KW-0472">Membrane</keyword>
<evidence type="ECO:0000256" key="4">
    <source>
        <dbReference type="ARBA" id="ARBA00022777"/>
    </source>
</evidence>
<dbReference type="PANTHER" id="PTHR43711">
    <property type="entry name" value="TWO-COMPONENT HISTIDINE KINASE"/>
    <property type="match status" value="1"/>
</dbReference>
<dbReference type="GO" id="GO:0004673">
    <property type="term" value="F:protein histidine kinase activity"/>
    <property type="evidence" value="ECO:0007669"/>
    <property type="project" value="UniProtKB-EC"/>
</dbReference>
<dbReference type="PRINTS" id="PR00344">
    <property type="entry name" value="BCTRLSENSOR"/>
</dbReference>
<evidence type="ECO:0000256" key="5">
    <source>
        <dbReference type="ARBA" id="ARBA00023012"/>
    </source>
</evidence>
<dbReference type="EC" id="2.7.13.3" evidence="2"/>
<accession>A0A520XFL7</accession>
<dbReference type="GO" id="GO:0000160">
    <property type="term" value="P:phosphorelay signal transduction system"/>
    <property type="evidence" value="ECO:0007669"/>
    <property type="project" value="UniProtKB-KW"/>
</dbReference>
<protein>
    <recommendedName>
        <fullName evidence="2">histidine kinase</fullName>
        <ecNumber evidence="2">2.7.13.3</ecNumber>
    </recommendedName>
</protein>
<sequence>MKRQKTKKFKIFILNAIVGFIILTVGFFAYAALDMFGMIRSSGTSGAAYSLKQSRMVFFNGNSGIKLAYPSLSGTFGGTFFYFIFILAVLFAAAAIIFMYVYFYRLIEVNDNTEKSLRSLEKNILEIPSTIIHEIKGNINSIMINSRILTEKIKNSEFNKKDDIAKTGYVIEDEISKIAFTIDDILKFTKDLDLNLEEVNLSSLILEAYEAVKDGFSMKEIKFFSSVDKNINIFMDKDLMVQVFKNLILNAAESYGGKNGEVLIHSSYILNKVCLTVEDYGCGIEKKELNKIFEPFFTTKKNGVGLGLALIKRIADAHKFDINIESRIGVGTKVSLIMKEIQ</sequence>
<evidence type="ECO:0000313" key="8">
    <source>
        <dbReference type="EMBL" id="RZV39997.1"/>
    </source>
</evidence>
<evidence type="ECO:0000256" key="2">
    <source>
        <dbReference type="ARBA" id="ARBA00012438"/>
    </source>
</evidence>
<organism evidence="8 9">
    <name type="scientific">Candidatus Acidulodesulfobacterium acidiphilum</name>
    <dbReference type="NCBI Taxonomy" id="2597224"/>
    <lineage>
        <taxon>Bacteria</taxon>
        <taxon>Deltaproteobacteria</taxon>
        <taxon>Candidatus Acidulodesulfobacterales</taxon>
        <taxon>Candidatus Acidulodesulfobacterium</taxon>
    </lineage>
</organism>
<feature type="domain" description="Histidine kinase" evidence="7">
    <location>
        <begin position="130"/>
        <end position="342"/>
    </location>
</feature>
<dbReference type="SUPFAM" id="SSF55874">
    <property type="entry name" value="ATPase domain of HSP90 chaperone/DNA topoisomerase II/histidine kinase"/>
    <property type="match status" value="1"/>
</dbReference>
<dbReference type="SMART" id="SM00387">
    <property type="entry name" value="HATPase_c"/>
    <property type="match status" value="1"/>
</dbReference>
<dbReference type="EMBL" id="SHMQ01000004">
    <property type="protein sequence ID" value="RZV39997.1"/>
    <property type="molecule type" value="Genomic_DNA"/>
</dbReference>
<keyword evidence="3" id="KW-0808">Transferase</keyword>
<dbReference type="PROSITE" id="PS50109">
    <property type="entry name" value="HIS_KIN"/>
    <property type="match status" value="1"/>
</dbReference>
<evidence type="ECO:0000256" key="6">
    <source>
        <dbReference type="SAM" id="Phobius"/>
    </source>
</evidence>
<keyword evidence="5" id="KW-0902">Two-component regulatory system</keyword>
<dbReference type="InterPro" id="IPR036890">
    <property type="entry name" value="HATPase_C_sf"/>
</dbReference>
<dbReference type="InterPro" id="IPR003594">
    <property type="entry name" value="HATPase_dom"/>
</dbReference>
<name>A0A520XFL7_9DELT</name>
<dbReference type="InterPro" id="IPR050736">
    <property type="entry name" value="Sensor_HK_Regulatory"/>
</dbReference>
<evidence type="ECO:0000256" key="1">
    <source>
        <dbReference type="ARBA" id="ARBA00000085"/>
    </source>
</evidence>
<keyword evidence="4 8" id="KW-0418">Kinase</keyword>
<evidence type="ECO:0000256" key="3">
    <source>
        <dbReference type="ARBA" id="ARBA00022679"/>
    </source>
</evidence>
<proteinExistence type="predicted"/>
<reference evidence="8 9" key="1">
    <citation type="submission" date="2019-01" db="EMBL/GenBank/DDBJ databases">
        <title>Insights into ecological role of a new deltaproteobacterial order Candidatus Sinidesulfobacterales (Sva0485) by metagenomics and metatranscriptomics.</title>
        <authorList>
            <person name="Tan S."/>
            <person name="Liu J."/>
            <person name="Fang Y."/>
            <person name="Hedlund B."/>
            <person name="Lian Z.-H."/>
            <person name="Huang L.-Y."/>
            <person name="Li J.-T."/>
            <person name="Huang L.-N."/>
            <person name="Li W.-J."/>
            <person name="Jiang H.-C."/>
            <person name="Dong H.-L."/>
            <person name="Shu W.-S."/>
        </authorList>
    </citation>
    <scope>NUCLEOTIDE SEQUENCE [LARGE SCALE GENOMIC DNA]</scope>
    <source>
        <strain evidence="8">AP4</strain>
    </source>
</reference>
<keyword evidence="6" id="KW-1133">Transmembrane helix</keyword>
<feature type="transmembrane region" description="Helical" evidence="6">
    <location>
        <begin position="80"/>
        <end position="103"/>
    </location>
</feature>
<dbReference type="Pfam" id="PF02518">
    <property type="entry name" value="HATPase_c"/>
    <property type="match status" value="1"/>
</dbReference>
<evidence type="ECO:0000259" key="7">
    <source>
        <dbReference type="PROSITE" id="PS50109"/>
    </source>
</evidence>
<evidence type="ECO:0000313" key="9">
    <source>
        <dbReference type="Proteomes" id="UP000322454"/>
    </source>
</evidence>
<gene>
    <name evidence="8" type="ORF">EVJ48_02150</name>
</gene>
<dbReference type="AlphaFoldDB" id="A0A520XFL7"/>
<dbReference type="Gene3D" id="3.30.565.10">
    <property type="entry name" value="Histidine kinase-like ATPase, C-terminal domain"/>
    <property type="match status" value="1"/>
</dbReference>
<dbReference type="PANTHER" id="PTHR43711:SF26">
    <property type="entry name" value="SENSOR HISTIDINE KINASE RCSC"/>
    <property type="match status" value="1"/>
</dbReference>
<feature type="transmembrane region" description="Helical" evidence="6">
    <location>
        <begin position="12"/>
        <end position="33"/>
    </location>
</feature>